<dbReference type="PANTHER" id="PTHR38733:SF1">
    <property type="entry name" value="TYPE IV METHYL-DIRECTED RESTRICTION ENZYME ECOKMCRBC"/>
    <property type="match status" value="1"/>
</dbReference>
<dbReference type="EMBL" id="BJYR01000028">
    <property type="protein sequence ID" value="GEO01868.1"/>
    <property type="molecule type" value="Genomic_DNA"/>
</dbReference>
<gene>
    <name evidence="1" type="ORF">NSE01_37000</name>
</gene>
<evidence type="ECO:0000313" key="1">
    <source>
        <dbReference type="EMBL" id="GEO01868.1"/>
    </source>
</evidence>
<accession>A0A512AQ90</accession>
<dbReference type="AlphaFoldDB" id="A0A512AQ90"/>
<keyword evidence="2" id="KW-1185">Reference proteome</keyword>
<comment type="caution">
    <text evidence="1">The sequence shown here is derived from an EMBL/GenBank/DDBJ whole genome shotgun (WGS) entry which is preliminary data.</text>
</comment>
<dbReference type="RefSeq" id="WP_147161181.1">
    <property type="nucleotide sequence ID" value="NZ_BJYR01000028.1"/>
</dbReference>
<protein>
    <submittedName>
        <fullName evidence="1">IQ calmodulin-binding-domain protein</fullName>
    </submittedName>
</protein>
<sequence length="440" mass="48187">MTHLWCHEWGKVPVGEGGYTRAQADALLAAARAHPCGGAEGGDILSDHHRHLTAKQVVGVLAAPGASLEILPKVDPAAPSETEATVRSRLIHMLDVAHGLDLSAGGASLLARQNESLLDVLIRLFADRLLGEVRRGLPRRYTAREDDLSALRGSLDVVRQFTVHAVRPDRLACRFDSLEADTPLMRVMKACVTALARHARHFETQRRLGELRHVLADIPDVPPARLPWGDVRIDRTSARWRSLFALAKLFLRRDWQSVHAAASAPEGITLLFPMNTLFEAYVAARLRRALAGSGIEVAAQGGLAYCLGEWREGEDCNAGVFQTKPDILLRRKGRVLAIIDTKWKKLGTDVLGTGKDRKQGVSQSDVYQLMAYARLYDCERLTLLYPAIPGQKSAVRKQFGMAGGRERLTIAALDLADPAAVIPWLAKFACDEMAGMLAVT</sequence>
<organism evidence="1 2">
    <name type="scientific">Novosphingobium sediminis</name>
    <dbReference type="NCBI Taxonomy" id="707214"/>
    <lineage>
        <taxon>Bacteria</taxon>
        <taxon>Pseudomonadati</taxon>
        <taxon>Pseudomonadota</taxon>
        <taxon>Alphaproteobacteria</taxon>
        <taxon>Sphingomonadales</taxon>
        <taxon>Sphingomonadaceae</taxon>
        <taxon>Novosphingobium</taxon>
    </lineage>
</organism>
<dbReference type="Pfam" id="PF10117">
    <property type="entry name" value="McrBC"/>
    <property type="match status" value="1"/>
</dbReference>
<evidence type="ECO:0000313" key="2">
    <source>
        <dbReference type="Proteomes" id="UP000321464"/>
    </source>
</evidence>
<reference evidence="1 2" key="1">
    <citation type="submission" date="2019-07" db="EMBL/GenBank/DDBJ databases">
        <title>Whole genome shotgun sequence of Novosphingobium sediminis NBRC 106119.</title>
        <authorList>
            <person name="Hosoyama A."/>
            <person name="Uohara A."/>
            <person name="Ohji S."/>
            <person name="Ichikawa N."/>
        </authorList>
    </citation>
    <scope>NUCLEOTIDE SEQUENCE [LARGE SCALE GENOMIC DNA]</scope>
    <source>
        <strain evidence="1 2">NBRC 106119</strain>
    </source>
</reference>
<dbReference type="Proteomes" id="UP000321464">
    <property type="component" value="Unassembled WGS sequence"/>
</dbReference>
<dbReference type="InterPro" id="IPR019292">
    <property type="entry name" value="McrC"/>
</dbReference>
<dbReference type="OrthoDB" id="307209at2"/>
<proteinExistence type="predicted"/>
<dbReference type="PANTHER" id="PTHR38733">
    <property type="entry name" value="PROTEIN MCRC"/>
    <property type="match status" value="1"/>
</dbReference>
<name>A0A512AQ90_9SPHN</name>